<protein>
    <recommendedName>
        <fullName evidence="3">YwgA family protein</fullName>
    </recommendedName>
</protein>
<name>A0A562QSJ3_9BACI</name>
<reference evidence="1 2" key="1">
    <citation type="journal article" date="2015" name="Stand. Genomic Sci.">
        <title>Genomic Encyclopedia of Bacterial and Archaeal Type Strains, Phase III: the genomes of soil and plant-associated and newly described type strains.</title>
        <authorList>
            <person name="Whitman W.B."/>
            <person name="Woyke T."/>
            <person name="Klenk H.P."/>
            <person name="Zhou Y."/>
            <person name="Lilburn T.G."/>
            <person name="Beck B.J."/>
            <person name="De Vos P."/>
            <person name="Vandamme P."/>
            <person name="Eisen J.A."/>
            <person name="Garrity G."/>
            <person name="Hugenholtz P."/>
            <person name="Kyrpides N.C."/>
        </authorList>
    </citation>
    <scope>NUCLEOTIDE SEQUENCE [LARGE SCALE GENOMIC DNA]</scope>
    <source>
        <strain evidence="1 2">CGMCC 1.10116</strain>
    </source>
</reference>
<dbReference type="EMBL" id="VLKZ01000001">
    <property type="protein sequence ID" value="TWI59738.1"/>
    <property type="molecule type" value="Genomic_DNA"/>
</dbReference>
<comment type="caution">
    <text evidence="1">The sequence shown here is derived from an EMBL/GenBank/DDBJ whole genome shotgun (WGS) entry which is preliminary data.</text>
</comment>
<dbReference type="OrthoDB" id="5507947at2"/>
<gene>
    <name evidence="1" type="ORF">IQ10_00159</name>
</gene>
<evidence type="ECO:0000313" key="1">
    <source>
        <dbReference type="EMBL" id="TWI59738.1"/>
    </source>
</evidence>
<evidence type="ECO:0008006" key="3">
    <source>
        <dbReference type="Google" id="ProtNLM"/>
    </source>
</evidence>
<sequence length="172" mass="20544">MLKDHANVMALFLQAGEVIGRKKLQKMIYIAKKLDMPFSERYKFHMFGPYSEELSLRVEELCNLGFVAETKEDKGNYYQYRYMLSEAGQKFLDLYQFDLPQMEELAQQLNEQSSRFLELVSTLLYFEELPRADVKEKVFTLKRKQNYSEDDIEQGYVFIESLRKLIEMRKVQ</sequence>
<keyword evidence="2" id="KW-1185">Reference proteome</keyword>
<dbReference type="Proteomes" id="UP000315711">
    <property type="component" value="Unassembled WGS sequence"/>
</dbReference>
<dbReference type="RefSeq" id="WP_144448572.1">
    <property type="nucleotide sequence ID" value="NZ_VLKZ01000001.1"/>
</dbReference>
<evidence type="ECO:0000313" key="2">
    <source>
        <dbReference type="Proteomes" id="UP000315711"/>
    </source>
</evidence>
<accession>A0A562QSJ3</accession>
<organism evidence="1 2">
    <name type="scientific">Halalkalibacter nanhaiisediminis</name>
    <dbReference type="NCBI Taxonomy" id="688079"/>
    <lineage>
        <taxon>Bacteria</taxon>
        <taxon>Bacillati</taxon>
        <taxon>Bacillota</taxon>
        <taxon>Bacilli</taxon>
        <taxon>Bacillales</taxon>
        <taxon>Bacillaceae</taxon>
        <taxon>Halalkalibacter</taxon>
    </lineage>
</organism>
<proteinExistence type="predicted"/>
<dbReference type="AlphaFoldDB" id="A0A562QSJ3"/>